<dbReference type="SUPFAM" id="SSF90123">
    <property type="entry name" value="ABC transporter transmembrane region"/>
    <property type="match status" value="1"/>
</dbReference>
<dbReference type="PANTHER" id="PTHR24221:SF648">
    <property type="entry name" value="ABC-TYPE TRANSPORTER ATR1"/>
    <property type="match status" value="1"/>
</dbReference>
<feature type="compositionally biased region" description="Basic and acidic residues" evidence="9">
    <location>
        <begin position="995"/>
        <end position="1011"/>
    </location>
</feature>
<dbReference type="SMART" id="SM00382">
    <property type="entry name" value="AAA"/>
    <property type="match status" value="1"/>
</dbReference>
<protein>
    <recommendedName>
        <fullName evidence="15">P-loop containing nucleoside triphosphate hydrolase protein</fullName>
    </recommendedName>
</protein>
<feature type="compositionally biased region" description="Low complexity" evidence="9">
    <location>
        <begin position="243"/>
        <end position="256"/>
    </location>
</feature>
<feature type="compositionally biased region" description="Polar residues" evidence="9">
    <location>
        <begin position="231"/>
        <end position="242"/>
    </location>
</feature>
<dbReference type="InterPro" id="IPR011527">
    <property type="entry name" value="ABC1_TM_dom"/>
</dbReference>
<dbReference type="InterPro" id="IPR003593">
    <property type="entry name" value="AAA+_ATPase"/>
</dbReference>
<feature type="compositionally biased region" description="Basic residues" evidence="9">
    <location>
        <begin position="1142"/>
        <end position="1152"/>
    </location>
</feature>
<dbReference type="InterPro" id="IPR039421">
    <property type="entry name" value="Type_1_exporter"/>
</dbReference>
<gene>
    <name evidence="13" type="ORF">BDZ90DRAFT_231108</name>
</gene>
<feature type="transmembrane region" description="Helical" evidence="10">
    <location>
        <begin position="120"/>
        <end position="143"/>
    </location>
</feature>
<keyword evidence="5" id="KW-0067">ATP-binding</keyword>
<dbReference type="Gene3D" id="1.20.1560.10">
    <property type="entry name" value="ABC transporter type 1, transmembrane domain"/>
    <property type="match status" value="1"/>
</dbReference>
<dbReference type="SUPFAM" id="SSF52540">
    <property type="entry name" value="P-loop containing nucleoside triphosphate hydrolases"/>
    <property type="match status" value="1"/>
</dbReference>
<feature type="transmembrane region" description="Helical" evidence="10">
    <location>
        <begin position="542"/>
        <end position="561"/>
    </location>
</feature>
<dbReference type="PROSITE" id="PS50929">
    <property type="entry name" value="ABC_TM1F"/>
    <property type="match status" value="1"/>
</dbReference>
<evidence type="ECO:0000313" key="13">
    <source>
        <dbReference type="EMBL" id="PWN29107.1"/>
    </source>
</evidence>
<dbReference type="InterPro" id="IPR017871">
    <property type="entry name" value="ABC_transporter-like_CS"/>
</dbReference>
<comment type="subcellular location">
    <subcellularLocation>
        <location evidence="1">Membrane</location>
        <topology evidence="1">Multi-pass membrane protein</topology>
    </subcellularLocation>
</comment>
<dbReference type="Gene3D" id="3.40.50.300">
    <property type="entry name" value="P-loop containing nucleotide triphosphate hydrolases"/>
    <property type="match status" value="1"/>
</dbReference>
<evidence type="ECO:0000256" key="4">
    <source>
        <dbReference type="ARBA" id="ARBA00022741"/>
    </source>
</evidence>
<feature type="transmembrane region" description="Helical" evidence="10">
    <location>
        <begin position="16"/>
        <end position="36"/>
    </location>
</feature>
<keyword evidence="7 10" id="KW-0472">Membrane</keyword>
<name>A0A316UUX7_9BASI</name>
<dbReference type="AlphaFoldDB" id="A0A316UUX7"/>
<feature type="compositionally biased region" description="Low complexity" evidence="9">
    <location>
        <begin position="978"/>
        <end position="992"/>
    </location>
</feature>
<keyword evidence="2" id="KW-0813">Transport</keyword>
<feature type="compositionally biased region" description="Polar residues" evidence="9">
    <location>
        <begin position="1022"/>
        <end position="1040"/>
    </location>
</feature>
<dbReference type="InterPro" id="IPR036640">
    <property type="entry name" value="ABC1_TM_sf"/>
</dbReference>
<feature type="compositionally biased region" description="Basic and acidic residues" evidence="9">
    <location>
        <begin position="875"/>
        <end position="904"/>
    </location>
</feature>
<feature type="transmembrane region" description="Helical" evidence="10">
    <location>
        <begin position="426"/>
        <end position="450"/>
    </location>
</feature>
<feature type="compositionally biased region" description="Polar residues" evidence="9">
    <location>
        <begin position="1112"/>
        <end position="1127"/>
    </location>
</feature>
<comment type="similarity">
    <text evidence="8">Belongs to the ABC transporter superfamily. ABCB family. Heavy Metal importer (TC 3.A.1.210) subfamily.</text>
</comment>
<evidence type="ECO:0000256" key="1">
    <source>
        <dbReference type="ARBA" id="ARBA00004141"/>
    </source>
</evidence>
<feature type="transmembrane region" description="Helical" evidence="10">
    <location>
        <begin position="48"/>
        <end position="70"/>
    </location>
</feature>
<accession>A0A316UUX7</accession>
<evidence type="ECO:0000256" key="10">
    <source>
        <dbReference type="SAM" id="Phobius"/>
    </source>
</evidence>
<sequence>MEASTALQSWLELLRLAQPVSLILIVLCFALAIDPSSSEGPRRRRSNLLGLSLAALALTFLASGILLVVRAVVPDKTWTPALQRWHNVEYQSLLGLVGIGSLPVLLAWQQRQHGPGVYSIGAVWWAATLGGVSDVAMLAAYALDIGSDAAQWKELTPWTWAQLGIQMGRVLVFWPILVVLASISANERETTEPSPAATDNRLASNAASASAAGESTALLSATRAQPADYGGTTSAGPSSNGTSTPNKSSAANKNSTAPSAASAANASMGLSMASAPPPPTFRVFFSRILMLFPYLWPSKSPLLQLLALCCVGLLLIGRLVNIAVPIVLGKIVDRLASTESGGTASTSLSIWWLIGGYALLKCLQGSGGLLTVAQNFAWLPLQQYSDRSMSLMAFRHLLDLSMAFHTKRKTGEVLRILDRGSSINSFFQYLVFQIAPIFFDIAIATVFLSVTFGPQVGLLLFAIMTVYTAISVKMTTWRTTLRRDANNKDSVSRAIHTDVLLNWETVKSYNNESYEAERYRLAFIDYQGAEWKVSASLNALNLVQNLVLSVGTLLMLFVVAYDVTNGYATSSDFVVFISYLAQIYTPLNMLSTLYRVIQTSLVDTDKLIALLQEEKDVKDIPGATDLEVKQGVVEFRDVRFSYDGKVDALKSLSFTMKPKSRVALVGESGAGKSSVLKLLYRFYDPSSGQILIDGQDIRTVTQASLRKAIGVVPQEAGLLNTSIRTNIGYGRTEPPATDEEVEAAAAAAQILDKIQAFPEGMDTVVGERGVRLSGGEKQRVAIARTFLKAPPILLLDEATSALDSQTERHLQVALQTLMEGKTSLTIAHRLSTIVNSDQIIVLSAGGVVESGTHEELVAVVGGRYAAMWAAQVETDRERADKERENEHAGEEAKKADTEELKGSEDTANNGKAKAPVEANAAAQASAAEGDEDNDTAATSSPPAPGMLGVVSPSQLDSDAMANAVSPTSTPALPPPPAAVEAAQETEAEAMPAVVDEVKAQKQEEKELESNDRLAFGVDAPAVSTSTSGTAPPSRPRTSSGVAAGDAASIAPSTTSSSGAAGGGKMRTRIASLMRRTTSSSGGRSREGSLVASAGDLPSPGSRPSSSGGVAGQQPQGTSGTATETGRPSSGVAGASGGNGSSAKKKNKKKGKK</sequence>
<dbReference type="GO" id="GO:0140359">
    <property type="term" value="F:ABC-type transporter activity"/>
    <property type="evidence" value="ECO:0007669"/>
    <property type="project" value="InterPro"/>
</dbReference>
<proteinExistence type="inferred from homology"/>
<evidence type="ECO:0000259" key="12">
    <source>
        <dbReference type="PROSITE" id="PS50929"/>
    </source>
</evidence>
<dbReference type="FunFam" id="3.40.50.300:FF:000287">
    <property type="entry name" value="Multidrug ABC transporter ATP-binding protein"/>
    <property type="match status" value="1"/>
</dbReference>
<dbReference type="Pfam" id="PF00005">
    <property type="entry name" value="ABC_tran"/>
    <property type="match status" value="1"/>
</dbReference>
<dbReference type="RefSeq" id="XP_025363719.1">
    <property type="nucleotide sequence ID" value="XM_025505722.1"/>
</dbReference>
<evidence type="ECO:0000256" key="5">
    <source>
        <dbReference type="ARBA" id="ARBA00022840"/>
    </source>
</evidence>
<feature type="compositionally biased region" description="Low complexity" evidence="9">
    <location>
        <begin position="1046"/>
        <end position="1058"/>
    </location>
</feature>
<feature type="transmembrane region" description="Helical" evidence="10">
    <location>
        <begin position="163"/>
        <end position="183"/>
    </location>
</feature>
<feature type="compositionally biased region" description="Low complexity" evidence="9">
    <location>
        <begin position="912"/>
        <end position="927"/>
    </location>
</feature>
<dbReference type="InterPro" id="IPR027417">
    <property type="entry name" value="P-loop_NTPase"/>
</dbReference>
<feature type="compositionally biased region" description="Low complexity" evidence="9">
    <location>
        <begin position="1097"/>
        <end position="1107"/>
    </location>
</feature>
<feature type="domain" description="ABC transporter" evidence="11">
    <location>
        <begin position="633"/>
        <end position="869"/>
    </location>
</feature>
<feature type="region of interest" description="Disordered" evidence="9">
    <location>
        <begin position="226"/>
        <end position="256"/>
    </location>
</feature>
<dbReference type="GeneID" id="37027545"/>
<keyword evidence="6 10" id="KW-1133">Transmembrane helix</keyword>
<dbReference type="Pfam" id="PF00664">
    <property type="entry name" value="ABC_membrane"/>
    <property type="match status" value="1"/>
</dbReference>
<feature type="region of interest" description="Disordered" evidence="9">
    <location>
        <begin position="875"/>
        <end position="1152"/>
    </location>
</feature>
<evidence type="ECO:0000259" key="11">
    <source>
        <dbReference type="PROSITE" id="PS50893"/>
    </source>
</evidence>
<evidence type="ECO:0000256" key="8">
    <source>
        <dbReference type="ARBA" id="ARBA00024363"/>
    </source>
</evidence>
<dbReference type="PROSITE" id="PS00211">
    <property type="entry name" value="ABC_TRANSPORTER_1"/>
    <property type="match status" value="1"/>
</dbReference>
<evidence type="ECO:0000256" key="9">
    <source>
        <dbReference type="SAM" id="MobiDB-lite"/>
    </source>
</evidence>
<feature type="transmembrane region" description="Helical" evidence="10">
    <location>
        <begin position="340"/>
        <end position="360"/>
    </location>
</feature>
<dbReference type="CDD" id="cd18583">
    <property type="entry name" value="ABC_6TM_HMT1"/>
    <property type="match status" value="1"/>
</dbReference>
<dbReference type="PROSITE" id="PS50893">
    <property type="entry name" value="ABC_TRANSPORTER_2"/>
    <property type="match status" value="1"/>
</dbReference>
<dbReference type="PANTHER" id="PTHR24221">
    <property type="entry name" value="ATP-BINDING CASSETTE SUB-FAMILY B"/>
    <property type="match status" value="1"/>
</dbReference>
<dbReference type="GO" id="GO:0016887">
    <property type="term" value="F:ATP hydrolysis activity"/>
    <property type="evidence" value="ECO:0007669"/>
    <property type="project" value="InterPro"/>
</dbReference>
<evidence type="ECO:0008006" key="15">
    <source>
        <dbReference type="Google" id="ProtNLM"/>
    </source>
</evidence>
<feature type="domain" description="ABC transmembrane type-1" evidence="12">
    <location>
        <begin position="313"/>
        <end position="599"/>
    </location>
</feature>
<dbReference type="Proteomes" id="UP000245884">
    <property type="component" value="Unassembled WGS sequence"/>
</dbReference>
<dbReference type="InterPro" id="IPR003439">
    <property type="entry name" value="ABC_transporter-like_ATP-bd"/>
</dbReference>
<organism evidence="13 14">
    <name type="scientific">Jaminaea rosea</name>
    <dbReference type="NCBI Taxonomy" id="1569628"/>
    <lineage>
        <taxon>Eukaryota</taxon>
        <taxon>Fungi</taxon>
        <taxon>Dikarya</taxon>
        <taxon>Basidiomycota</taxon>
        <taxon>Ustilaginomycotina</taxon>
        <taxon>Exobasidiomycetes</taxon>
        <taxon>Microstromatales</taxon>
        <taxon>Microstromatales incertae sedis</taxon>
        <taxon>Jaminaea</taxon>
    </lineage>
</organism>
<dbReference type="EMBL" id="KZ819664">
    <property type="protein sequence ID" value="PWN29107.1"/>
    <property type="molecule type" value="Genomic_DNA"/>
</dbReference>
<reference evidence="13 14" key="1">
    <citation type="journal article" date="2018" name="Mol. Biol. Evol.">
        <title>Broad Genomic Sampling Reveals a Smut Pathogenic Ancestry of the Fungal Clade Ustilaginomycotina.</title>
        <authorList>
            <person name="Kijpornyongpan T."/>
            <person name="Mondo S.J."/>
            <person name="Barry K."/>
            <person name="Sandor L."/>
            <person name="Lee J."/>
            <person name="Lipzen A."/>
            <person name="Pangilinan J."/>
            <person name="LaButti K."/>
            <person name="Hainaut M."/>
            <person name="Henrissat B."/>
            <person name="Grigoriev I.V."/>
            <person name="Spatafora J.W."/>
            <person name="Aime M.C."/>
        </authorList>
    </citation>
    <scope>NUCLEOTIDE SEQUENCE [LARGE SCALE GENOMIC DNA]</scope>
    <source>
        <strain evidence="13 14">MCA 5214</strain>
    </source>
</reference>
<keyword evidence="3 10" id="KW-0812">Transmembrane</keyword>
<feature type="transmembrane region" description="Helical" evidence="10">
    <location>
        <begin position="456"/>
        <end position="474"/>
    </location>
</feature>
<dbReference type="STRING" id="1569628.A0A316UUX7"/>
<evidence type="ECO:0000256" key="3">
    <source>
        <dbReference type="ARBA" id="ARBA00022692"/>
    </source>
</evidence>
<keyword evidence="4" id="KW-0547">Nucleotide-binding</keyword>
<evidence type="ECO:0000256" key="2">
    <source>
        <dbReference type="ARBA" id="ARBA00022448"/>
    </source>
</evidence>
<evidence type="ECO:0000313" key="14">
    <source>
        <dbReference type="Proteomes" id="UP000245884"/>
    </source>
</evidence>
<evidence type="ECO:0000256" key="7">
    <source>
        <dbReference type="ARBA" id="ARBA00023136"/>
    </source>
</evidence>
<dbReference type="OrthoDB" id="6500128at2759"/>
<feature type="transmembrane region" description="Helical" evidence="10">
    <location>
        <begin position="302"/>
        <end position="328"/>
    </location>
</feature>
<dbReference type="GO" id="GO:0005524">
    <property type="term" value="F:ATP binding"/>
    <property type="evidence" value="ECO:0007669"/>
    <property type="project" value="UniProtKB-KW"/>
</dbReference>
<feature type="transmembrane region" description="Helical" evidence="10">
    <location>
        <begin position="90"/>
        <end position="108"/>
    </location>
</feature>
<dbReference type="GO" id="GO:0016020">
    <property type="term" value="C:membrane"/>
    <property type="evidence" value="ECO:0007669"/>
    <property type="project" value="UniProtKB-SubCell"/>
</dbReference>
<keyword evidence="14" id="KW-1185">Reference proteome</keyword>
<evidence type="ECO:0000256" key="6">
    <source>
        <dbReference type="ARBA" id="ARBA00022989"/>
    </source>
</evidence>